<comment type="caution">
    <text evidence="3">The sequence shown here is derived from an EMBL/GenBank/DDBJ whole genome shotgun (WGS) entry which is preliminary data.</text>
</comment>
<evidence type="ECO:0000313" key="3">
    <source>
        <dbReference type="EMBL" id="NOU91221.1"/>
    </source>
</evidence>
<dbReference type="NCBIfam" id="NF033542">
    <property type="entry name" value="transpos_IS110"/>
    <property type="match status" value="1"/>
</dbReference>
<gene>
    <name evidence="3" type="ORF">GC102_36660</name>
</gene>
<keyword evidence="4" id="KW-1185">Reference proteome</keyword>
<evidence type="ECO:0000259" key="1">
    <source>
        <dbReference type="Pfam" id="PF01548"/>
    </source>
</evidence>
<dbReference type="RefSeq" id="WP_171693926.1">
    <property type="nucleotide sequence ID" value="NZ_WHOC01000186.1"/>
</dbReference>
<dbReference type="Pfam" id="PF01548">
    <property type="entry name" value="DEDD_Tnp_IS110"/>
    <property type="match status" value="1"/>
</dbReference>
<evidence type="ECO:0000259" key="2">
    <source>
        <dbReference type="Pfam" id="PF02371"/>
    </source>
</evidence>
<dbReference type="EMBL" id="WHOC01000186">
    <property type="protein sequence ID" value="NOU91221.1"/>
    <property type="molecule type" value="Genomic_DNA"/>
</dbReference>
<name>A0ABX1ZG70_9BACL</name>
<organism evidence="3 4">
    <name type="scientific">Paenibacillus germinis</name>
    <dbReference type="NCBI Taxonomy" id="2654979"/>
    <lineage>
        <taxon>Bacteria</taxon>
        <taxon>Bacillati</taxon>
        <taxon>Bacillota</taxon>
        <taxon>Bacilli</taxon>
        <taxon>Bacillales</taxon>
        <taxon>Paenibacillaceae</taxon>
        <taxon>Paenibacillus</taxon>
    </lineage>
</organism>
<dbReference type="InterPro" id="IPR002525">
    <property type="entry name" value="Transp_IS110-like_N"/>
</dbReference>
<dbReference type="InterPro" id="IPR003346">
    <property type="entry name" value="Transposase_20"/>
</dbReference>
<sequence length="400" mass="45106">MNPVIGVDVSKGESHAQAFLDRGVPHGKIFRFNHDLEGLASFLSYIKGVESAAGIRPTIVMEATGHYQSPVVQFLDEHQYLNIVINPLISHNAKKTNLRRLKTDAADAHLLGTLFYKEEFEPYKKRGQHLMNLRFLTRQYETLTGMYVQAKLQFQAILDQVFPEYHGVFGDLYSKVSLRFLALHPTSKEVLEMSELEITTAIQSLTGRGKSVSWCLERAQILGAAAKRNPFKETAFSSHLISMQLLIKLLLQYQDHLSTLNKSVDGLAEELLEYDLIQSIPGIGTKIAATILAEIGEIDRFDHAKKLVAFAGVDPSVFSSGKFVATQNKITKHGSRRLRTALYQAVRCGIRSNRNKKLRAYYDKKRAEGKLFKVAIIACVNKLIHWIFAILTTKEAFRLE</sequence>
<protein>
    <submittedName>
        <fullName evidence="3">IS110 family transposase</fullName>
    </submittedName>
</protein>
<dbReference type="PANTHER" id="PTHR33055">
    <property type="entry name" value="TRANSPOSASE FOR INSERTION SEQUENCE ELEMENT IS1111A"/>
    <property type="match status" value="1"/>
</dbReference>
<dbReference type="Pfam" id="PF02371">
    <property type="entry name" value="Transposase_20"/>
    <property type="match status" value="1"/>
</dbReference>
<proteinExistence type="predicted"/>
<accession>A0ABX1ZG70</accession>
<feature type="domain" description="Transposase IS116/IS110/IS902 C-terminal" evidence="2">
    <location>
        <begin position="275"/>
        <end position="362"/>
    </location>
</feature>
<feature type="domain" description="Transposase IS110-like N-terminal" evidence="1">
    <location>
        <begin position="5"/>
        <end position="163"/>
    </location>
</feature>
<dbReference type="PANTHER" id="PTHR33055:SF13">
    <property type="entry name" value="TRANSPOSASE"/>
    <property type="match status" value="1"/>
</dbReference>
<evidence type="ECO:0000313" key="4">
    <source>
        <dbReference type="Proteomes" id="UP000658690"/>
    </source>
</evidence>
<dbReference type="InterPro" id="IPR047650">
    <property type="entry name" value="Transpos_IS110"/>
</dbReference>
<reference evidence="3 4" key="1">
    <citation type="submission" date="2019-10" db="EMBL/GenBank/DDBJ databases">
        <title>Description of Paenibacillus choica sp. nov.</title>
        <authorList>
            <person name="Carlier A."/>
            <person name="Qi S."/>
        </authorList>
    </citation>
    <scope>NUCLEOTIDE SEQUENCE [LARGE SCALE GENOMIC DNA]</scope>
    <source>
        <strain evidence="3 4">LMG 31460</strain>
    </source>
</reference>
<dbReference type="Proteomes" id="UP000658690">
    <property type="component" value="Unassembled WGS sequence"/>
</dbReference>